<name>H6RKV6_BLASD</name>
<reference evidence="2" key="2">
    <citation type="submission" date="2012-02" db="EMBL/GenBank/DDBJ databases">
        <title>Complete genome sequence of Blastococcus saxobsidens strain DD2.</title>
        <authorList>
            <person name="Genoscope."/>
        </authorList>
    </citation>
    <scope>NUCLEOTIDE SEQUENCE [LARGE SCALE GENOMIC DNA]</scope>
    <source>
        <strain evidence="2">DD2</strain>
    </source>
</reference>
<dbReference type="STRING" id="1146883.BLASA_4095"/>
<evidence type="ECO:0000313" key="1">
    <source>
        <dbReference type="EMBL" id="CCG04923.1"/>
    </source>
</evidence>
<dbReference type="EMBL" id="FO117623">
    <property type="protein sequence ID" value="CCG04923.1"/>
    <property type="molecule type" value="Genomic_DNA"/>
</dbReference>
<dbReference type="Proteomes" id="UP000007517">
    <property type="component" value="Chromosome"/>
</dbReference>
<proteinExistence type="predicted"/>
<dbReference type="eggNOG" id="ENOG5032Z7Q">
    <property type="taxonomic scope" value="Bacteria"/>
</dbReference>
<gene>
    <name evidence="1" type="ordered locus">BLASA_4095</name>
</gene>
<dbReference type="HOGENOM" id="CLU_118533_0_0_11"/>
<reference evidence="1 2" key="1">
    <citation type="journal article" date="2012" name="J. Bacteriol.">
        <title>Genome Sequence of Blastococcus saxobsidens DD2, a Stone-Inhabiting Bacterium.</title>
        <authorList>
            <person name="Chouaia B."/>
            <person name="Crotti E."/>
            <person name="Brusetti L."/>
            <person name="Daffonchio D."/>
            <person name="Essoussi I."/>
            <person name="Nouioui I."/>
            <person name="Sbissi I."/>
            <person name="Ghodhbane-Gtari F."/>
            <person name="Gtari M."/>
            <person name="Vacherie B."/>
            <person name="Barbe V."/>
            <person name="Medigue C."/>
            <person name="Gury J."/>
            <person name="Pujic P."/>
            <person name="Normand P."/>
        </authorList>
    </citation>
    <scope>NUCLEOTIDE SEQUENCE [LARGE SCALE GENOMIC DNA]</scope>
    <source>
        <strain evidence="1 2">DD2</strain>
    </source>
</reference>
<dbReference type="OrthoDB" id="3827359at2"/>
<protein>
    <recommendedName>
        <fullName evidence="3">Fis family transcriptional regulator</fullName>
    </recommendedName>
</protein>
<organism evidence="1 2">
    <name type="scientific">Blastococcus saxobsidens (strain DD2)</name>
    <dbReference type="NCBI Taxonomy" id="1146883"/>
    <lineage>
        <taxon>Bacteria</taxon>
        <taxon>Bacillati</taxon>
        <taxon>Actinomycetota</taxon>
        <taxon>Actinomycetes</taxon>
        <taxon>Geodermatophilales</taxon>
        <taxon>Geodermatophilaceae</taxon>
        <taxon>Blastococcus</taxon>
    </lineage>
</organism>
<accession>H6RKV6</accession>
<keyword evidence="2" id="KW-1185">Reference proteome</keyword>
<sequence length="189" mass="20361">MRWQQLFADLQAQFDAVEEAEARAEWASRARSEMGAVRLTDRLGGSVGAAVTVTCRGAGRVAGDLVDLGVDWLLIADERGRDQLVAVATVRSVAGLGRWTAPAQEESPVRAKLDLRRALRGLARDRSAVQVLLDNGTTLTGTIDRVGADYLELAEHSADQPRRSGAVRQVHAVVIDAVAVVRTLLPGWD</sequence>
<dbReference type="AlphaFoldDB" id="H6RKV6"/>
<dbReference type="KEGG" id="bsd:BLASA_4095"/>
<evidence type="ECO:0000313" key="2">
    <source>
        <dbReference type="Proteomes" id="UP000007517"/>
    </source>
</evidence>
<dbReference type="RefSeq" id="WP_014377795.1">
    <property type="nucleotide sequence ID" value="NC_016943.1"/>
</dbReference>
<evidence type="ECO:0008006" key="3">
    <source>
        <dbReference type="Google" id="ProtNLM"/>
    </source>
</evidence>